<dbReference type="GO" id="GO:0016491">
    <property type="term" value="F:oxidoreductase activity"/>
    <property type="evidence" value="ECO:0007669"/>
    <property type="project" value="UniProtKB-KW"/>
</dbReference>
<dbReference type="OrthoDB" id="419598at2759"/>
<dbReference type="InterPro" id="IPR036291">
    <property type="entry name" value="NAD(P)-bd_dom_sf"/>
</dbReference>
<protein>
    <recommendedName>
        <fullName evidence="3">NmrA-like domain-containing protein</fullName>
    </recommendedName>
</protein>
<dbReference type="EMBL" id="MU253898">
    <property type="protein sequence ID" value="KAG9244556.1"/>
    <property type="molecule type" value="Genomic_DNA"/>
</dbReference>
<keyword evidence="5" id="KW-1185">Reference proteome</keyword>
<dbReference type="SUPFAM" id="SSF51735">
    <property type="entry name" value="NAD(P)-binding Rossmann-fold domains"/>
    <property type="match status" value="1"/>
</dbReference>
<evidence type="ECO:0000256" key="2">
    <source>
        <dbReference type="ARBA" id="ARBA00023002"/>
    </source>
</evidence>
<gene>
    <name evidence="4" type="ORF">BJ878DRAFT_64311</name>
</gene>
<dbReference type="Proteomes" id="UP000887226">
    <property type="component" value="Unassembled WGS sequence"/>
</dbReference>
<feature type="domain" description="NmrA-like" evidence="3">
    <location>
        <begin position="4"/>
        <end position="246"/>
    </location>
</feature>
<accession>A0A9P7Z3D4</accession>
<organism evidence="4 5">
    <name type="scientific">Calycina marina</name>
    <dbReference type="NCBI Taxonomy" id="1763456"/>
    <lineage>
        <taxon>Eukaryota</taxon>
        <taxon>Fungi</taxon>
        <taxon>Dikarya</taxon>
        <taxon>Ascomycota</taxon>
        <taxon>Pezizomycotina</taxon>
        <taxon>Leotiomycetes</taxon>
        <taxon>Helotiales</taxon>
        <taxon>Pezizellaceae</taxon>
        <taxon>Calycina</taxon>
    </lineage>
</organism>
<dbReference type="Gene3D" id="3.90.25.10">
    <property type="entry name" value="UDP-galactose 4-epimerase, domain 1"/>
    <property type="match status" value="1"/>
</dbReference>
<comment type="caution">
    <text evidence="4">The sequence shown here is derived from an EMBL/GenBank/DDBJ whole genome shotgun (WGS) entry which is preliminary data.</text>
</comment>
<reference evidence="4" key="1">
    <citation type="journal article" date="2021" name="IMA Fungus">
        <title>Genomic characterization of three marine fungi, including Emericellopsis atlantica sp. nov. with signatures of a generalist lifestyle and marine biomass degradation.</title>
        <authorList>
            <person name="Hagestad O.C."/>
            <person name="Hou L."/>
            <person name="Andersen J.H."/>
            <person name="Hansen E.H."/>
            <person name="Altermark B."/>
            <person name="Li C."/>
            <person name="Kuhnert E."/>
            <person name="Cox R.J."/>
            <person name="Crous P.W."/>
            <person name="Spatafora J.W."/>
            <person name="Lail K."/>
            <person name="Amirebrahimi M."/>
            <person name="Lipzen A."/>
            <person name="Pangilinan J."/>
            <person name="Andreopoulos W."/>
            <person name="Hayes R.D."/>
            <person name="Ng V."/>
            <person name="Grigoriev I.V."/>
            <person name="Jackson S.A."/>
            <person name="Sutton T.D.S."/>
            <person name="Dobson A.D.W."/>
            <person name="Rama T."/>
        </authorList>
    </citation>
    <scope>NUCLEOTIDE SEQUENCE</scope>
    <source>
        <strain evidence="4">TRa3180A</strain>
    </source>
</reference>
<dbReference type="Pfam" id="PF05368">
    <property type="entry name" value="NmrA"/>
    <property type="match status" value="1"/>
</dbReference>
<evidence type="ECO:0000313" key="5">
    <source>
        <dbReference type="Proteomes" id="UP000887226"/>
    </source>
</evidence>
<dbReference type="InterPro" id="IPR008030">
    <property type="entry name" value="NmrA-like"/>
</dbReference>
<keyword evidence="2" id="KW-0560">Oxidoreductase</keyword>
<evidence type="ECO:0000313" key="4">
    <source>
        <dbReference type="EMBL" id="KAG9244556.1"/>
    </source>
</evidence>
<keyword evidence="1" id="KW-0521">NADP</keyword>
<evidence type="ECO:0000259" key="3">
    <source>
        <dbReference type="Pfam" id="PF05368"/>
    </source>
</evidence>
<dbReference type="CDD" id="cd05259">
    <property type="entry name" value="PCBER_SDR_a"/>
    <property type="match status" value="1"/>
</dbReference>
<dbReference type="PANTHER" id="PTHR47706:SF11">
    <property type="entry name" value="ISOFLAVONE REDUCTASE FAMILY PROTEIN (AFU_ORTHOLOGUE AFUA_1G12510)"/>
    <property type="match status" value="1"/>
</dbReference>
<dbReference type="Gene3D" id="3.40.50.720">
    <property type="entry name" value="NAD(P)-binding Rossmann-like Domain"/>
    <property type="match status" value="1"/>
</dbReference>
<evidence type="ECO:0000256" key="1">
    <source>
        <dbReference type="ARBA" id="ARBA00022857"/>
    </source>
</evidence>
<dbReference type="AlphaFoldDB" id="A0A9P7Z3D4"/>
<proteinExistence type="predicted"/>
<dbReference type="InterPro" id="IPR051609">
    <property type="entry name" value="NmrA/Isoflavone_reductase-like"/>
</dbReference>
<name>A0A9P7Z3D4_9HELO</name>
<dbReference type="InterPro" id="IPR045312">
    <property type="entry name" value="PCBER-like"/>
</dbReference>
<dbReference type="PANTHER" id="PTHR47706">
    <property type="entry name" value="NMRA-LIKE FAMILY PROTEIN"/>
    <property type="match status" value="1"/>
</dbReference>
<sequence>MAPNILIIGATGAIGKHITQQIVSAKSSFGRLAILTSEKTANTKTSELEKLKGEGIQVFVGDLTVEEDMKKAYQGIDVVVSAVGRGVIETQIPLIKWASEASVSRFFPSEYGTDIEHDSKSPNEKPHQLKLKVRAFAKTINNVKLTYLVTGPYSDMFIAPGKVGSWDVKVREATLLGDGNNRIAFTAMADVGKLVVGCLQHPAESEGVLIVNSFTATPNEILAEIESQTASKWKTTYISLDELKKLEKEMWETGNPTATTATLRRIWTEGGTLYDRPRDNGLIGEPNMKTLAEQIKQVIQKQMKA</sequence>